<sequence length="482" mass="54832">MPLISSSLEQKQPFTNTALHHVVIGESSFDPCLSSGGRHRDISKIAEEIAEDFEEKGCHESRDILIVSGDRDFWRSSKTRPFLTYSRALSPGNPHFSFFSPLTIDMGRLRKRTRPVLDSDDENDAVTRDKVQALLDNEDVEDQTREVIHAIQEQLQKAQEKTLQTKQQLYDIETRSRSRRRIEKKTDEDETVDTAGHRFAVMNQAWIKNPALLSLDPSEAPKPTDKALIEEYRQALPDSVQERAKERIVGDIFLKAVSDIRSTLVYRMRTVKAHHIFPRRIAMAKTIDPDPDILKAFCGYNASTNKYDTFGPFILADGDGPLLSRIFVPDHLPKTLRLCLFAPNSVKPGGSGKTGGCKTYGVLWNVRTVTPGSMAWAAILCRYWASEDVGKDFAMIGKVTDINYYSDYIKIRDIARRRWHMASFKAIVANWNKIIFGDRDDDDAPRPAQSREDYDQLMREMEDDDEEPEVEDDLPGASLYAL</sequence>
<organism evidence="3 4">
    <name type="scientific">Sistotremastrum niveocremeum HHB9708</name>
    <dbReference type="NCBI Taxonomy" id="1314777"/>
    <lineage>
        <taxon>Eukaryota</taxon>
        <taxon>Fungi</taxon>
        <taxon>Dikarya</taxon>
        <taxon>Basidiomycota</taxon>
        <taxon>Agaricomycotina</taxon>
        <taxon>Agaricomycetes</taxon>
        <taxon>Sistotremastrales</taxon>
        <taxon>Sistotremastraceae</taxon>
        <taxon>Sertulicium</taxon>
        <taxon>Sertulicium niveocremeum</taxon>
    </lineage>
</organism>
<protein>
    <submittedName>
        <fullName evidence="3">Uncharacterized protein</fullName>
    </submittedName>
</protein>
<dbReference type="Proteomes" id="UP000076722">
    <property type="component" value="Unassembled WGS sequence"/>
</dbReference>
<proteinExistence type="predicted"/>
<dbReference type="OrthoDB" id="3231188at2759"/>
<feature type="coiled-coil region" evidence="1">
    <location>
        <begin position="141"/>
        <end position="168"/>
    </location>
</feature>
<dbReference type="EMBL" id="KV419562">
    <property type="protein sequence ID" value="KZS86316.1"/>
    <property type="molecule type" value="Genomic_DNA"/>
</dbReference>
<name>A0A164M3G0_9AGAM</name>
<evidence type="ECO:0000256" key="2">
    <source>
        <dbReference type="SAM" id="MobiDB-lite"/>
    </source>
</evidence>
<reference evidence="3 4" key="1">
    <citation type="journal article" date="2016" name="Mol. Biol. Evol.">
        <title>Comparative Genomics of Early-Diverging Mushroom-Forming Fungi Provides Insights into the Origins of Lignocellulose Decay Capabilities.</title>
        <authorList>
            <person name="Nagy L.G."/>
            <person name="Riley R."/>
            <person name="Tritt A."/>
            <person name="Adam C."/>
            <person name="Daum C."/>
            <person name="Floudas D."/>
            <person name="Sun H."/>
            <person name="Yadav J.S."/>
            <person name="Pangilinan J."/>
            <person name="Larsson K.H."/>
            <person name="Matsuura K."/>
            <person name="Barry K."/>
            <person name="Labutti K."/>
            <person name="Kuo R."/>
            <person name="Ohm R.A."/>
            <person name="Bhattacharya S.S."/>
            <person name="Shirouzu T."/>
            <person name="Yoshinaga Y."/>
            <person name="Martin F.M."/>
            <person name="Grigoriev I.V."/>
            <person name="Hibbett D.S."/>
        </authorList>
    </citation>
    <scope>NUCLEOTIDE SEQUENCE [LARGE SCALE GENOMIC DNA]</scope>
    <source>
        <strain evidence="3 4">HHB9708</strain>
    </source>
</reference>
<gene>
    <name evidence="3" type="ORF">SISNIDRAFT_492071</name>
</gene>
<dbReference type="AlphaFoldDB" id="A0A164M3G0"/>
<accession>A0A164M3G0</accession>
<evidence type="ECO:0000313" key="4">
    <source>
        <dbReference type="Proteomes" id="UP000076722"/>
    </source>
</evidence>
<feature type="region of interest" description="Disordered" evidence="2">
    <location>
        <begin position="440"/>
        <end position="482"/>
    </location>
</feature>
<feature type="compositionally biased region" description="Acidic residues" evidence="2">
    <location>
        <begin position="461"/>
        <end position="474"/>
    </location>
</feature>
<keyword evidence="4" id="KW-1185">Reference proteome</keyword>
<evidence type="ECO:0000256" key="1">
    <source>
        <dbReference type="SAM" id="Coils"/>
    </source>
</evidence>
<evidence type="ECO:0000313" key="3">
    <source>
        <dbReference type="EMBL" id="KZS86316.1"/>
    </source>
</evidence>
<keyword evidence="1" id="KW-0175">Coiled coil</keyword>
<feature type="compositionally biased region" description="Basic and acidic residues" evidence="2">
    <location>
        <begin position="449"/>
        <end position="460"/>
    </location>
</feature>